<dbReference type="AlphaFoldDB" id="A0A937AM89"/>
<evidence type="ECO:0000313" key="3">
    <source>
        <dbReference type="Proteomes" id="UP000736856"/>
    </source>
</evidence>
<name>A0A937AM89_9HYPH</name>
<sequence>MNIKNQLIIASLLSATVVLGGCDLLRKEDEIEKAARKKVAEIVAKDLAERAARDAELDKEYQRYIEQCQREGIPTLYRAMSTGRTS</sequence>
<protein>
    <recommendedName>
        <fullName evidence="4">Lipoprotein</fullName>
    </recommendedName>
</protein>
<dbReference type="PROSITE" id="PS51257">
    <property type="entry name" value="PROKAR_LIPOPROTEIN"/>
    <property type="match status" value="1"/>
</dbReference>
<comment type="caution">
    <text evidence="1">The sequence shown here is derived from an EMBL/GenBank/DDBJ whole genome shotgun (WGS) entry which is preliminary data.</text>
</comment>
<dbReference type="Proteomes" id="UP000736856">
    <property type="component" value="Unassembled WGS sequence"/>
</dbReference>
<evidence type="ECO:0000313" key="1">
    <source>
        <dbReference type="EMBL" id="MBL0849332.1"/>
    </source>
</evidence>
<gene>
    <name evidence="1" type="ORF">EU981_04595</name>
    <name evidence="2" type="ORF">EU981_04680</name>
</gene>
<proteinExistence type="predicted"/>
<organism evidence="1 3">
    <name type="scientific">Candidatus Liberibacter ctenarytainae</name>
    <dbReference type="NCBI Taxonomy" id="2020335"/>
    <lineage>
        <taxon>Bacteria</taxon>
        <taxon>Pseudomonadati</taxon>
        <taxon>Pseudomonadota</taxon>
        <taxon>Alphaproteobacteria</taxon>
        <taxon>Hyphomicrobiales</taxon>
        <taxon>Rhizobiaceae</taxon>
        <taxon>Liberibacter</taxon>
    </lineage>
</organism>
<reference evidence="1" key="1">
    <citation type="submission" date="2019-02" db="EMBL/GenBank/DDBJ databases">
        <title>A novel Candidatus Liberibacter species associated with the New Zealand native fuchsia psyllid, Ctenarytaina fuchsiae.</title>
        <authorList>
            <person name="Thompson S.M."/>
            <person name="Jorgensen N."/>
            <person name="David C."/>
            <person name="Bulman S.R."/>
            <person name="Smith G.R."/>
        </authorList>
    </citation>
    <scope>NUCLEOTIDE SEQUENCE</scope>
    <source>
        <strain evidence="1">Oxford</strain>
    </source>
</reference>
<evidence type="ECO:0000313" key="2">
    <source>
        <dbReference type="EMBL" id="MBL0849349.1"/>
    </source>
</evidence>
<accession>A0A937AM89</accession>
<dbReference type="EMBL" id="SEOL01000010">
    <property type="protein sequence ID" value="MBL0849332.1"/>
    <property type="molecule type" value="Genomic_DNA"/>
</dbReference>
<dbReference type="EMBL" id="SEOL01000011">
    <property type="protein sequence ID" value="MBL0849349.1"/>
    <property type="molecule type" value="Genomic_DNA"/>
</dbReference>
<evidence type="ECO:0008006" key="4">
    <source>
        <dbReference type="Google" id="ProtNLM"/>
    </source>
</evidence>